<evidence type="ECO:0000256" key="2">
    <source>
        <dbReference type="ARBA" id="ARBA00023015"/>
    </source>
</evidence>
<organism evidence="7 8">
    <name type="scientific">Terracoccus luteus</name>
    <dbReference type="NCBI Taxonomy" id="53356"/>
    <lineage>
        <taxon>Bacteria</taxon>
        <taxon>Bacillati</taxon>
        <taxon>Actinomycetota</taxon>
        <taxon>Actinomycetes</taxon>
        <taxon>Micrococcales</taxon>
        <taxon>Intrasporangiaceae</taxon>
        <taxon>Terracoccus</taxon>
    </lineage>
</organism>
<evidence type="ECO:0000259" key="6">
    <source>
        <dbReference type="Pfam" id="PF03466"/>
    </source>
</evidence>
<evidence type="ECO:0000256" key="1">
    <source>
        <dbReference type="ARBA" id="ARBA00009437"/>
    </source>
</evidence>
<dbReference type="PANTHER" id="PTHR30346:SF0">
    <property type="entry name" value="HCA OPERON TRANSCRIPTIONAL ACTIVATOR HCAR"/>
    <property type="match status" value="1"/>
</dbReference>
<keyword evidence="8" id="KW-1185">Reference proteome</keyword>
<name>A0A495XZA2_9MICO</name>
<keyword evidence="4" id="KW-0804">Transcription</keyword>
<feature type="compositionally biased region" description="Gly residues" evidence="5">
    <location>
        <begin position="258"/>
        <end position="270"/>
    </location>
</feature>
<dbReference type="Pfam" id="PF03466">
    <property type="entry name" value="LysR_substrate"/>
    <property type="match status" value="1"/>
</dbReference>
<dbReference type="Proteomes" id="UP000278440">
    <property type="component" value="Unassembled WGS sequence"/>
</dbReference>
<feature type="domain" description="LysR substrate-binding" evidence="6">
    <location>
        <begin position="21"/>
        <end position="195"/>
    </location>
</feature>
<dbReference type="AlphaFoldDB" id="A0A495XZA2"/>
<evidence type="ECO:0000256" key="5">
    <source>
        <dbReference type="SAM" id="MobiDB-lite"/>
    </source>
</evidence>
<comment type="caution">
    <text evidence="7">The sequence shown here is derived from an EMBL/GenBank/DDBJ whole genome shotgun (WGS) entry which is preliminary data.</text>
</comment>
<dbReference type="GO" id="GO:0003700">
    <property type="term" value="F:DNA-binding transcription factor activity"/>
    <property type="evidence" value="ECO:0007669"/>
    <property type="project" value="TreeGrafter"/>
</dbReference>
<keyword evidence="3" id="KW-0238">DNA-binding</keyword>
<dbReference type="EMBL" id="RBXT01000001">
    <property type="protein sequence ID" value="RKT78056.1"/>
    <property type="molecule type" value="Genomic_DNA"/>
</dbReference>
<keyword evidence="2" id="KW-0805">Transcription regulation</keyword>
<dbReference type="PANTHER" id="PTHR30346">
    <property type="entry name" value="TRANSCRIPTIONAL DUAL REGULATOR HCAR-RELATED"/>
    <property type="match status" value="1"/>
</dbReference>
<feature type="compositionally biased region" description="Gly residues" evidence="5">
    <location>
        <begin position="236"/>
        <end position="252"/>
    </location>
</feature>
<gene>
    <name evidence="7" type="ORF">DFJ68_1491</name>
</gene>
<sequence>MSEPAPPFEVRFVEGVTPDKWLRIWAGRHPDSPVQALPDDDPLPALRDGSVSMAFVRLPVDRDGLHVIPLYDEVPVVVAPRDHPIAAFDTVAVADLAGESLLQPPSQVPEWREVADDDRISAAAAVEPMTVRQAVATVAAGVGILVLPMSVARVHHRKDVVSRPVDGVAPSSVGLAWRVDDEDPRVEAFIGVVRGRTERSSRGGDASAPTRQDTRASDAATRHPRPSARGASGSAGRHGGGRTGGTRGGTPGRKGTNGTKGGGSGRRGRR</sequence>
<dbReference type="OrthoDB" id="3636008at2"/>
<evidence type="ECO:0000313" key="7">
    <source>
        <dbReference type="EMBL" id="RKT78056.1"/>
    </source>
</evidence>
<evidence type="ECO:0000256" key="4">
    <source>
        <dbReference type="ARBA" id="ARBA00023163"/>
    </source>
</evidence>
<dbReference type="Gene3D" id="3.40.190.10">
    <property type="entry name" value="Periplasmic binding protein-like II"/>
    <property type="match status" value="2"/>
</dbReference>
<comment type="similarity">
    <text evidence="1">Belongs to the LysR transcriptional regulatory family.</text>
</comment>
<protein>
    <submittedName>
        <fullName evidence="7">LysR substrate binding domain-containing protein</fullName>
    </submittedName>
</protein>
<dbReference type="SUPFAM" id="SSF53850">
    <property type="entry name" value="Periplasmic binding protein-like II"/>
    <property type="match status" value="1"/>
</dbReference>
<dbReference type="InterPro" id="IPR005119">
    <property type="entry name" value="LysR_subst-bd"/>
</dbReference>
<accession>A0A495XZA2</accession>
<proteinExistence type="inferred from homology"/>
<evidence type="ECO:0000256" key="3">
    <source>
        <dbReference type="ARBA" id="ARBA00023125"/>
    </source>
</evidence>
<feature type="region of interest" description="Disordered" evidence="5">
    <location>
        <begin position="196"/>
        <end position="270"/>
    </location>
</feature>
<evidence type="ECO:0000313" key="8">
    <source>
        <dbReference type="Proteomes" id="UP000278440"/>
    </source>
</evidence>
<dbReference type="GO" id="GO:0003677">
    <property type="term" value="F:DNA binding"/>
    <property type="evidence" value="ECO:0007669"/>
    <property type="project" value="UniProtKB-KW"/>
</dbReference>
<dbReference type="GO" id="GO:0032993">
    <property type="term" value="C:protein-DNA complex"/>
    <property type="evidence" value="ECO:0007669"/>
    <property type="project" value="TreeGrafter"/>
</dbReference>
<reference evidence="7 8" key="1">
    <citation type="submission" date="2018-10" db="EMBL/GenBank/DDBJ databases">
        <title>Sequencing the genomes of 1000 actinobacteria strains.</title>
        <authorList>
            <person name="Klenk H.-P."/>
        </authorList>
    </citation>
    <scope>NUCLEOTIDE SEQUENCE [LARGE SCALE GENOMIC DNA]</scope>
    <source>
        <strain evidence="7 8">DSM 44267</strain>
    </source>
</reference>
<dbReference type="RefSeq" id="WP_121032208.1">
    <property type="nucleotide sequence ID" value="NZ_RBXT01000001.1"/>
</dbReference>
<dbReference type="CDD" id="cd08414">
    <property type="entry name" value="PBP2_LTTR_aromatics_like"/>
    <property type="match status" value="1"/>
</dbReference>